<dbReference type="RefSeq" id="WP_179913756.1">
    <property type="nucleotide sequence ID" value="NZ_JACBYE010000031.1"/>
</dbReference>
<dbReference type="InterPro" id="IPR028096">
    <property type="entry name" value="EfeO_Cupredoxin"/>
</dbReference>
<accession>A0A853EV42</accession>
<organism evidence="2 3">
    <name type="scientific">Sanguibacter inulinus</name>
    <dbReference type="NCBI Taxonomy" id="60922"/>
    <lineage>
        <taxon>Bacteria</taxon>
        <taxon>Bacillati</taxon>
        <taxon>Actinomycetota</taxon>
        <taxon>Actinomycetes</taxon>
        <taxon>Micrococcales</taxon>
        <taxon>Sanguibacteraceae</taxon>
        <taxon>Sanguibacter</taxon>
    </lineage>
</organism>
<comment type="caution">
    <text evidence="2">The sequence shown here is derived from an EMBL/GenBank/DDBJ whole genome shotgun (WGS) entry which is preliminary data.</text>
</comment>
<name>A0A853EV42_9MICO</name>
<dbReference type="EMBL" id="JACBYE010000031">
    <property type="protein sequence ID" value="NYS94331.1"/>
    <property type="molecule type" value="Genomic_DNA"/>
</dbReference>
<dbReference type="SUPFAM" id="SSF49503">
    <property type="entry name" value="Cupredoxins"/>
    <property type="match status" value="1"/>
</dbReference>
<gene>
    <name evidence="2" type="ORF">HZZ10_12480</name>
</gene>
<feature type="domain" description="EfeO-type cupredoxin-like" evidence="1">
    <location>
        <begin position="64"/>
        <end position="135"/>
    </location>
</feature>
<dbReference type="AlphaFoldDB" id="A0A853EV42"/>
<dbReference type="InterPro" id="IPR008972">
    <property type="entry name" value="Cupredoxin"/>
</dbReference>
<evidence type="ECO:0000313" key="2">
    <source>
        <dbReference type="EMBL" id="NYS94331.1"/>
    </source>
</evidence>
<dbReference type="Gene3D" id="2.60.40.420">
    <property type="entry name" value="Cupredoxins - blue copper proteins"/>
    <property type="match status" value="1"/>
</dbReference>
<evidence type="ECO:0000313" key="3">
    <source>
        <dbReference type="Proteomes" id="UP000561011"/>
    </source>
</evidence>
<proteinExistence type="predicted"/>
<keyword evidence="3" id="KW-1185">Reference proteome</keyword>
<dbReference type="Pfam" id="PF13473">
    <property type="entry name" value="Cupredoxin_1"/>
    <property type="match status" value="1"/>
</dbReference>
<dbReference type="Proteomes" id="UP000561011">
    <property type="component" value="Unassembled WGS sequence"/>
</dbReference>
<reference evidence="2 3" key="1">
    <citation type="submission" date="2020-07" db="EMBL/GenBank/DDBJ databases">
        <title>MOT database genomes.</title>
        <authorList>
            <person name="Joseph S."/>
            <person name="Aduse-Opoku J."/>
            <person name="Hashim A."/>
            <person name="Wade W."/>
            <person name="Curtis M."/>
        </authorList>
    </citation>
    <scope>NUCLEOTIDE SEQUENCE [LARGE SCALE GENOMIC DNA]</scope>
    <source>
        <strain evidence="2 3">DSM 100099</strain>
    </source>
</reference>
<sequence length="166" mass="17714">MFHRDIRHSTRLNPANRLCRHTRPRRVTVPRASHPRHATAVGRVAVCATVFAVAALGGCSTDPEPAGGTTVAADGTMTVSVVMKDMRFEPSVIEVEPGTHVILETTNADSMPHDLVFENDLSTELLARDSSATLDLGVVDEDLDGWCSVSGHRAAGMTLTIEVTGA</sequence>
<protein>
    <submittedName>
        <fullName evidence="2">Cupredoxin domain-containing protein</fullName>
    </submittedName>
</protein>
<evidence type="ECO:0000259" key="1">
    <source>
        <dbReference type="Pfam" id="PF13473"/>
    </source>
</evidence>